<dbReference type="Pfam" id="PF01764">
    <property type="entry name" value="Lipase_3"/>
    <property type="match status" value="1"/>
</dbReference>
<dbReference type="PANTHER" id="PTHR45856">
    <property type="entry name" value="ALPHA/BETA-HYDROLASES SUPERFAMILY PROTEIN"/>
    <property type="match status" value="1"/>
</dbReference>
<keyword evidence="1" id="KW-0732">Signal</keyword>
<feature type="domain" description="Fungal lipase-type" evidence="2">
    <location>
        <begin position="93"/>
        <end position="252"/>
    </location>
</feature>
<dbReference type="InterPro" id="IPR029058">
    <property type="entry name" value="AB_hydrolase_fold"/>
</dbReference>
<organism evidence="3 4">
    <name type="scientific">Polyrhizophydium stewartii</name>
    <dbReference type="NCBI Taxonomy" id="2732419"/>
    <lineage>
        <taxon>Eukaryota</taxon>
        <taxon>Fungi</taxon>
        <taxon>Fungi incertae sedis</taxon>
        <taxon>Chytridiomycota</taxon>
        <taxon>Chytridiomycota incertae sedis</taxon>
        <taxon>Chytridiomycetes</taxon>
        <taxon>Rhizophydiales</taxon>
        <taxon>Rhizophydiales incertae sedis</taxon>
        <taxon>Polyrhizophydium</taxon>
    </lineage>
</organism>
<evidence type="ECO:0000259" key="2">
    <source>
        <dbReference type="Pfam" id="PF01764"/>
    </source>
</evidence>
<dbReference type="EMBL" id="JADGIZ020000057">
    <property type="protein sequence ID" value="KAL2912813.1"/>
    <property type="molecule type" value="Genomic_DNA"/>
</dbReference>
<evidence type="ECO:0000256" key="1">
    <source>
        <dbReference type="SAM" id="SignalP"/>
    </source>
</evidence>
<protein>
    <recommendedName>
        <fullName evidence="2">Fungal lipase-type domain-containing protein</fullName>
    </recommendedName>
</protein>
<sequence>MTPSFLFAAAAAVFSIGITASAALLPSSQVATLSKYMQFSAAVYCNVVNSQGTWTCGTDCQGATAGTTVAKTFKNGDTGTGVVAIQPSSKSIIVIFRGSSTPGDWAKNLDFGLDAATWIQASWAAPRNLGSRLTGARLAIPSGLKVHGGFQDVYLGVRTTVQNTIADLLAQNPGFSVYFTGHSLGGALASLAAIDYLDLHGTSNAANTFLYTYGQPRTGNDVWANWVSTLPFGSISRVTKKNDPVPHLPPESFSYRHFKQEYGINASGQSVSCTNTGDAGEVSDCMNDNFEWWKFDVNAHTNGYYFPS</sequence>
<evidence type="ECO:0000313" key="4">
    <source>
        <dbReference type="Proteomes" id="UP001527925"/>
    </source>
</evidence>
<feature type="chain" id="PRO_5047444233" description="Fungal lipase-type domain-containing protein" evidence="1">
    <location>
        <begin position="24"/>
        <end position="308"/>
    </location>
</feature>
<dbReference type="InterPro" id="IPR051218">
    <property type="entry name" value="Sec_MonoDiacylglyc_Lipase"/>
</dbReference>
<dbReference type="InterPro" id="IPR002921">
    <property type="entry name" value="Fungal_lipase-type"/>
</dbReference>
<evidence type="ECO:0000313" key="3">
    <source>
        <dbReference type="EMBL" id="KAL2912813.1"/>
    </source>
</evidence>
<dbReference type="PANTHER" id="PTHR45856:SF25">
    <property type="entry name" value="FUNGAL LIPASE-LIKE DOMAIN-CONTAINING PROTEIN"/>
    <property type="match status" value="1"/>
</dbReference>
<name>A0ABR4N016_9FUNG</name>
<proteinExistence type="predicted"/>
<dbReference type="CDD" id="cd00519">
    <property type="entry name" value="Lipase_3"/>
    <property type="match status" value="1"/>
</dbReference>
<dbReference type="SUPFAM" id="SSF53474">
    <property type="entry name" value="alpha/beta-Hydrolases"/>
    <property type="match status" value="1"/>
</dbReference>
<gene>
    <name evidence="3" type="ORF">HK105_207700</name>
</gene>
<comment type="caution">
    <text evidence="3">The sequence shown here is derived from an EMBL/GenBank/DDBJ whole genome shotgun (WGS) entry which is preliminary data.</text>
</comment>
<keyword evidence="4" id="KW-1185">Reference proteome</keyword>
<dbReference type="Proteomes" id="UP001527925">
    <property type="component" value="Unassembled WGS sequence"/>
</dbReference>
<accession>A0ABR4N016</accession>
<dbReference type="Gene3D" id="3.40.50.1820">
    <property type="entry name" value="alpha/beta hydrolase"/>
    <property type="match status" value="1"/>
</dbReference>
<feature type="signal peptide" evidence="1">
    <location>
        <begin position="1"/>
        <end position="23"/>
    </location>
</feature>
<reference evidence="3 4" key="1">
    <citation type="submission" date="2023-09" db="EMBL/GenBank/DDBJ databases">
        <title>Pangenome analysis of Batrachochytrium dendrobatidis and related Chytrids.</title>
        <authorList>
            <person name="Yacoub M.N."/>
            <person name="Stajich J.E."/>
            <person name="James T.Y."/>
        </authorList>
    </citation>
    <scope>NUCLEOTIDE SEQUENCE [LARGE SCALE GENOMIC DNA]</scope>
    <source>
        <strain evidence="3 4">JEL0888</strain>
    </source>
</reference>